<reference evidence="2 3" key="1">
    <citation type="journal article" date="2015" name="Genome Announc.">
        <title>Expanding the biotechnology potential of lactobacilli through comparative genomics of 213 strains and associated genera.</title>
        <authorList>
            <person name="Sun Z."/>
            <person name="Harris H.M."/>
            <person name="McCann A."/>
            <person name="Guo C."/>
            <person name="Argimon S."/>
            <person name="Zhang W."/>
            <person name="Yang X."/>
            <person name="Jeffery I.B."/>
            <person name="Cooney J.C."/>
            <person name="Kagawa T.F."/>
            <person name="Liu W."/>
            <person name="Song Y."/>
            <person name="Salvetti E."/>
            <person name="Wrobel A."/>
            <person name="Rasinkangas P."/>
            <person name="Parkhill J."/>
            <person name="Rea M.C."/>
            <person name="O'Sullivan O."/>
            <person name="Ritari J."/>
            <person name="Douillard F.P."/>
            <person name="Paul Ross R."/>
            <person name="Yang R."/>
            <person name="Briner A.E."/>
            <person name="Felis G.E."/>
            <person name="de Vos W.M."/>
            <person name="Barrangou R."/>
            <person name="Klaenhammer T.R."/>
            <person name="Caufield P.W."/>
            <person name="Cui Y."/>
            <person name="Zhang H."/>
            <person name="O'Toole P.W."/>
        </authorList>
    </citation>
    <scope>NUCLEOTIDE SEQUENCE [LARGE SCALE GENOMIC DNA]</scope>
    <source>
        <strain evidence="2 3">DSM 15814</strain>
    </source>
</reference>
<evidence type="ECO:0000313" key="2">
    <source>
        <dbReference type="EMBL" id="KRL53334.1"/>
    </source>
</evidence>
<feature type="transmembrane region" description="Helical" evidence="1">
    <location>
        <begin position="25"/>
        <end position="50"/>
    </location>
</feature>
<comment type="caution">
    <text evidence="2">The sequence shown here is derived from an EMBL/GenBank/DDBJ whole genome shotgun (WGS) entry which is preliminary data.</text>
</comment>
<accession>A0A0R1R8N4</accession>
<protein>
    <submittedName>
        <fullName evidence="2">Uncharacterized protein</fullName>
    </submittedName>
</protein>
<dbReference type="EMBL" id="AZFF01000021">
    <property type="protein sequence ID" value="KRL53334.1"/>
    <property type="molecule type" value="Genomic_DNA"/>
</dbReference>
<keyword evidence="1" id="KW-0812">Transmembrane</keyword>
<feature type="transmembrane region" description="Helical" evidence="1">
    <location>
        <begin position="70"/>
        <end position="90"/>
    </location>
</feature>
<dbReference type="AlphaFoldDB" id="A0A0R1R8N4"/>
<dbReference type="PATRIC" id="fig|1114972.6.peg.1347"/>
<keyword evidence="3" id="KW-1185">Reference proteome</keyword>
<evidence type="ECO:0000313" key="3">
    <source>
        <dbReference type="Proteomes" id="UP000051999"/>
    </source>
</evidence>
<sequence>MRQQKDPRSLIIRKRPSLWERLRRAVILLVLWLITGFIIYINVCFLLGVYSDALVSDYLVLNLSLHLYKTLAILVIIVAVLITFFGTLHINTLKRRAKHREQDNA</sequence>
<evidence type="ECO:0000256" key="1">
    <source>
        <dbReference type="SAM" id="Phobius"/>
    </source>
</evidence>
<dbReference type="eggNOG" id="ENOG503027K">
    <property type="taxonomic scope" value="Bacteria"/>
</dbReference>
<organism evidence="2 3">
    <name type="scientific">Furfurilactobacillus rossiae DSM 15814</name>
    <dbReference type="NCBI Taxonomy" id="1114972"/>
    <lineage>
        <taxon>Bacteria</taxon>
        <taxon>Bacillati</taxon>
        <taxon>Bacillota</taxon>
        <taxon>Bacilli</taxon>
        <taxon>Lactobacillales</taxon>
        <taxon>Lactobacillaceae</taxon>
        <taxon>Furfurilactobacillus</taxon>
    </lineage>
</organism>
<keyword evidence="1" id="KW-0472">Membrane</keyword>
<dbReference type="RefSeq" id="WP_017262994.1">
    <property type="nucleotide sequence ID" value="NZ_AUAW01000010.1"/>
</dbReference>
<dbReference type="Proteomes" id="UP000051999">
    <property type="component" value="Unassembled WGS sequence"/>
</dbReference>
<name>A0A0R1R8N4_9LACO</name>
<gene>
    <name evidence="2" type="ORF">FD35_GL001329</name>
</gene>
<keyword evidence="1" id="KW-1133">Transmembrane helix</keyword>
<dbReference type="OrthoDB" id="2325921at2"/>
<dbReference type="STRING" id="1114972.FD35_GL001329"/>
<proteinExistence type="predicted"/>